<proteinExistence type="predicted"/>
<gene>
    <name evidence="2" type="ORF">SVIM_LOCUS37408</name>
</gene>
<sequence>MEGGGKRDRKLTGRLAVRQLLRFLIIQLTSHRSSCVGSGKSNDSSAMIVVVSRAFLAVETSNAVRYDTHHVSNFAVEKFTLVSPGGWLRFGRSHGLEADRFWNGRKFRWKKRKDYLAMSFPLLLYSFVNRKGVFFF</sequence>
<keyword evidence="1" id="KW-1133">Transmembrane helix</keyword>
<evidence type="ECO:0000313" key="2">
    <source>
        <dbReference type="EMBL" id="VFU23613.1"/>
    </source>
</evidence>
<keyword evidence="1" id="KW-0472">Membrane</keyword>
<accession>A0A6N2K5S8</accession>
<dbReference type="AlphaFoldDB" id="A0A6N2K5S8"/>
<name>A0A6N2K5S8_SALVM</name>
<keyword evidence="1" id="KW-0812">Transmembrane</keyword>
<feature type="transmembrane region" description="Helical" evidence="1">
    <location>
        <begin position="115"/>
        <end position="133"/>
    </location>
</feature>
<organism evidence="2">
    <name type="scientific">Salix viminalis</name>
    <name type="common">Common osier</name>
    <name type="synonym">Basket willow</name>
    <dbReference type="NCBI Taxonomy" id="40686"/>
    <lineage>
        <taxon>Eukaryota</taxon>
        <taxon>Viridiplantae</taxon>
        <taxon>Streptophyta</taxon>
        <taxon>Embryophyta</taxon>
        <taxon>Tracheophyta</taxon>
        <taxon>Spermatophyta</taxon>
        <taxon>Magnoliopsida</taxon>
        <taxon>eudicotyledons</taxon>
        <taxon>Gunneridae</taxon>
        <taxon>Pentapetalae</taxon>
        <taxon>rosids</taxon>
        <taxon>fabids</taxon>
        <taxon>Malpighiales</taxon>
        <taxon>Salicaceae</taxon>
        <taxon>Saliceae</taxon>
        <taxon>Salix</taxon>
    </lineage>
</organism>
<reference evidence="2" key="1">
    <citation type="submission" date="2019-03" db="EMBL/GenBank/DDBJ databases">
        <authorList>
            <person name="Mank J."/>
            <person name="Almeida P."/>
        </authorList>
    </citation>
    <scope>NUCLEOTIDE SEQUENCE</scope>
    <source>
        <strain evidence="2">78183</strain>
    </source>
</reference>
<dbReference type="EMBL" id="CAADRP010000125">
    <property type="protein sequence ID" value="VFU23613.1"/>
    <property type="molecule type" value="Genomic_DNA"/>
</dbReference>
<protein>
    <submittedName>
        <fullName evidence="2">Uncharacterized protein</fullName>
    </submittedName>
</protein>
<evidence type="ECO:0000256" key="1">
    <source>
        <dbReference type="SAM" id="Phobius"/>
    </source>
</evidence>